<dbReference type="SUPFAM" id="SSF52402">
    <property type="entry name" value="Adenine nucleotide alpha hydrolases-like"/>
    <property type="match status" value="1"/>
</dbReference>
<dbReference type="InterPro" id="IPR011009">
    <property type="entry name" value="Kinase-like_dom_sf"/>
</dbReference>
<feature type="coiled-coil region" evidence="7">
    <location>
        <begin position="985"/>
        <end position="1047"/>
    </location>
</feature>
<feature type="domain" description="Protein kinase" evidence="9">
    <location>
        <begin position="1412"/>
        <end position="1676"/>
    </location>
</feature>
<proteinExistence type="predicted"/>
<evidence type="ECO:0000259" key="9">
    <source>
        <dbReference type="PROSITE" id="PS50011"/>
    </source>
</evidence>
<comment type="function">
    <text evidence="2">Functions as an E3 ubiquitin ligase.</text>
</comment>
<feature type="region of interest" description="Disordered" evidence="8">
    <location>
        <begin position="176"/>
        <end position="195"/>
    </location>
</feature>
<feature type="coiled-coil region" evidence="7">
    <location>
        <begin position="314"/>
        <end position="425"/>
    </location>
</feature>
<feature type="domain" description="U-box" evidence="10">
    <location>
        <begin position="1699"/>
        <end position="1771"/>
    </location>
</feature>
<feature type="region of interest" description="Disordered" evidence="8">
    <location>
        <begin position="223"/>
        <end position="265"/>
    </location>
</feature>
<feature type="coiled-coil region" evidence="7">
    <location>
        <begin position="464"/>
        <end position="526"/>
    </location>
</feature>
<keyword evidence="5" id="KW-0808">Transferase</keyword>
<evidence type="ECO:0000256" key="7">
    <source>
        <dbReference type="SAM" id="Coils"/>
    </source>
</evidence>
<organism evidence="11 12">
    <name type="scientific">Quercus suber</name>
    <name type="common">Cork oak</name>
    <dbReference type="NCBI Taxonomy" id="58331"/>
    <lineage>
        <taxon>Eukaryota</taxon>
        <taxon>Viridiplantae</taxon>
        <taxon>Streptophyta</taxon>
        <taxon>Embryophyta</taxon>
        <taxon>Tracheophyta</taxon>
        <taxon>Spermatophyta</taxon>
        <taxon>Magnoliopsida</taxon>
        <taxon>eudicotyledons</taxon>
        <taxon>Gunneridae</taxon>
        <taxon>Pentapetalae</taxon>
        <taxon>rosids</taxon>
        <taxon>fabids</taxon>
        <taxon>Fagales</taxon>
        <taxon>Fagaceae</taxon>
        <taxon>Quercus</taxon>
    </lineage>
</organism>
<dbReference type="PANTHER" id="PTHR45647:SF100">
    <property type="entry name" value="U-BOX DOMAIN-CONTAINING PROTEIN 33"/>
    <property type="match status" value="1"/>
</dbReference>
<dbReference type="InterPro" id="IPR003613">
    <property type="entry name" value="Ubox_domain"/>
</dbReference>
<feature type="coiled-coil region" evidence="7">
    <location>
        <begin position="1281"/>
        <end position="1392"/>
    </location>
</feature>
<evidence type="ECO:0000256" key="5">
    <source>
        <dbReference type="ARBA" id="ARBA00022679"/>
    </source>
</evidence>
<evidence type="ECO:0000256" key="4">
    <source>
        <dbReference type="ARBA" id="ARBA00012483"/>
    </source>
</evidence>
<dbReference type="SMART" id="SM00504">
    <property type="entry name" value="Ubox"/>
    <property type="match status" value="1"/>
</dbReference>
<evidence type="ECO:0000256" key="8">
    <source>
        <dbReference type="SAM" id="MobiDB-lite"/>
    </source>
</evidence>
<comment type="catalytic activity">
    <reaction evidence="1">
        <text>S-ubiquitinyl-[E2 ubiquitin-conjugating enzyme]-L-cysteine + [acceptor protein]-L-lysine = [E2 ubiquitin-conjugating enzyme]-L-cysteine + N(6)-ubiquitinyl-[acceptor protein]-L-lysine.</text>
        <dbReference type="EC" id="2.3.2.27"/>
    </reaction>
</comment>
<dbReference type="SUPFAM" id="SSF56112">
    <property type="entry name" value="Protein kinase-like (PK-like)"/>
    <property type="match status" value="2"/>
</dbReference>
<dbReference type="Pfam" id="PF07714">
    <property type="entry name" value="PK_Tyr_Ser-Thr"/>
    <property type="match status" value="2"/>
</dbReference>
<keyword evidence="12" id="KW-1185">Reference proteome</keyword>
<reference evidence="11 12" key="1">
    <citation type="journal article" date="2018" name="Sci. Data">
        <title>The draft genome sequence of cork oak.</title>
        <authorList>
            <person name="Ramos A.M."/>
            <person name="Usie A."/>
            <person name="Barbosa P."/>
            <person name="Barros P.M."/>
            <person name="Capote T."/>
            <person name="Chaves I."/>
            <person name="Simoes F."/>
            <person name="Abreu I."/>
            <person name="Carrasquinho I."/>
            <person name="Faro C."/>
            <person name="Guimaraes J.B."/>
            <person name="Mendonca D."/>
            <person name="Nobrega F."/>
            <person name="Rodrigues L."/>
            <person name="Saibo N.J.M."/>
            <person name="Varela M.C."/>
            <person name="Egas C."/>
            <person name="Matos J."/>
            <person name="Miguel C.M."/>
            <person name="Oliveira M.M."/>
            <person name="Ricardo C.P."/>
            <person name="Goncalves S."/>
        </authorList>
    </citation>
    <scope>NUCLEOTIDE SEQUENCE [LARGE SCALE GENOMIC DNA]</scope>
    <source>
        <strain evidence="12">cv. HL8</strain>
    </source>
</reference>
<evidence type="ECO:0000259" key="10">
    <source>
        <dbReference type="PROSITE" id="PS51698"/>
    </source>
</evidence>
<dbReference type="PROSITE" id="PS51698">
    <property type="entry name" value="U_BOX"/>
    <property type="match status" value="1"/>
</dbReference>
<dbReference type="InterPro" id="IPR000719">
    <property type="entry name" value="Prot_kinase_dom"/>
</dbReference>
<dbReference type="CDD" id="cd01989">
    <property type="entry name" value="USP_STK_Ubox_N"/>
    <property type="match status" value="1"/>
</dbReference>
<evidence type="ECO:0000313" key="12">
    <source>
        <dbReference type="Proteomes" id="UP000237347"/>
    </source>
</evidence>
<dbReference type="Gene3D" id="3.40.50.620">
    <property type="entry name" value="HUPs"/>
    <property type="match status" value="1"/>
</dbReference>
<dbReference type="InterPro" id="IPR001245">
    <property type="entry name" value="Ser-Thr/Tyr_kinase_cat_dom"/>
</dbReference>
<evidence type="ECO:0000256" key="6">
    <source>
        <dbReference type="ARBA" id="ARBA00022786"/>
    </source>
</evidence>
<dbReference type="GO" id="GO:0061630">
    <property type="term" value="F:ubiquitin protein ligase activity"/>
    <property type="evidence" value="ECO:0007669"/>
    <property type="project" value="UniProtKB-EC"/>
</dbReference>
<dbReference type="SUPFAM" id="SSF57850">
    <property type="entry name" value="RING/U-box"/>
    <property type="match status" value="1"/>
</dbReference>
<accession>A0AAW0JDF8</accession>
<evidence type="ECO:0000313" key="11">
    <source>
        <dbReference type="EMBL" id="KAK7824291.1"/>
    </source>
</evidence>
<dbReference type="Gene3D" id="1.10.510.10">
    <property type="entry name" value="Transferase(Phosphotransferase) domain 1"/>
    <property type="match status" value="2"/>
</dbReference>
<comment type="caution">
    <text evidence="11">The sequence shown here is derived from an EMBL/GenBank/DDBJ whole genome shotgun (WGS) entry which is preliminary data.</text>
</comment>
<dbReference type="CDD" id="cd16655">
    <property type="entry name" value="RING-Ubox_WDSUB1-like"/>
    <property type="match status" value="1"/>
</dbReference>
<name>A0AAW0JDF8_QUESU</name>
<dbReference type="InterPro" id="IPR014729">
    <property type="entry name" value="Rossmann-like_a/b/a_fold"/>
</dbReference>
<dbReference type="Gene3D" id="3.30.40.10">
    <property type="entry name" value="Zinc/RING finger domain, C3HC4 (zinc finger)"/>
    <property type="match status" value="1"/>
</dbReference>
<feature type="domain" description="Protein kinase" evidence="9">
    <location>
        <begin position="689"/>
        <end position="1009"/>
    </location>
</feature>
<dbReference type="Gene3D" id="3.30.200.20">
    <property type="entry name" value="Phosphorylase Kinase, domain 1"/>
    <property type="match status" value="2"/>
</dbReference>
<keyword evidence="7" id="KW-0175">Coiled coil</keyword>
<dbReference type="Proteomes" id="UP000237347">
    <property type="component" value="Unassembled WGS sequence"/>
</dbReference>
<evidence type="ECO:0000256" key="3">
    <source>
        <dbReference type="ARBA" id="ARBA00004906"/>
    </source>
</evidence>
<evidence type="ECO:0000256" key="1">
    <source>
        <dbReference type="ARBA" id="ARBA00000900"/>
    </source>
</evidence>
<dbReference type="PANTHER" id="PTHR45647">
    <property type="entry name" value="OS02G0152300 PROTEIN"/>
    <property type="match status" value="1"/>
</dbReference>
<dbReference type="GO" id="GO:0004672">
    <property type="term" value="F:protein kinase activity"/>
    <property type="evidence" value="ECO:0007669"/>
    <property type="project" value="InterPro"/>
</dbReference>
<dbReference type="GO" id="GO:0016567">
    <property type="term" value="P:protein ubiquitination"/>
    <property type="evidence" value="ECO:0007669"/>
    <property type="project" value="InterPro"/>
</dbReference>
<comment type="pathway">
    <text evidence="3">Protein modification; protein ubiquitination.</text>
</comment>
<evidence type="ECO:0000256" key="2">
    <source>
        <dbReference type="ARBA" id="ARBA00003861"/>
    </source>
</evidence>
<dbReference type="Pfam" id="PF04564">
    <property type="entry name" value="U-box"/>
    <property type="match status" value="1"/>
</dbReference>
<protein>
    <recommendedName>
        <fullName evidence="4">RING-type E3 ubiquitin transferase</fullName>
        <ecNumber evidence="4">2.3.2.27</ecNumber>
    </recommendedName>
</protein>
<gene>
    <name evidence="11" type="primary">PUB33_9</name>
    <name evidence="11" type="ORF">CFP56_034605</name>
</gene>
<feature type="compositionally biased region" description="Polar residues" evidence="8">
    <location>
        <begin position="177"/>
        <end position="195"/>
    </location>
</feature>
<dbReference type="InterPro" id="IPR051348">
    <property type="entry name" value="U-box_ubiquitin_ligases"/>
</dbReference>
<keyword evidence="6" id="KW-0833">Ubl conjugation pathway</keyword>
<dbReference type="PROSITE" id="PS50011">
    <property type="entry name" value="PROTEIN_KINASE_DOM"/>
    <property type="match status" value="2"/>
</dbReference>
<dbReference type="EC" id="2.3.2.27" evidence="4"/>
<feature type="coiled-coil region" evidence="7">
    <location>
        <begin position="558"/>
        <end position="669"/>
    </location>
</feature>
<dbReference type="EMBL" id="PKMF04000608">
    <property type="protein sequence ID" value="KAK7824291.1"/>
    <property type="molecule type" value="Genomic_DNA"/>
</dbReference>
<dbReference type="InterPro" id="IPR013083">
    <property type="entry name" value="Znf_RING/FYVE/PHD"/>
</dbReference>
<feature type="coiled-coil region" evidence="7">
    <location>
        <begin position="1187"/>
        <end position="1249"/>
    </location>
</feature>
<feature type="coiled-coil region" evidence="7">
    <location>
        <begin position="1086"/>
        <end position="1148"/>
    </location>
</feature>
<dbReference type="GO" id="GO:0005524">
    <property type="term" value="F:ATP binding"/>
    <property type="evidence" value="ECO:0007669"/>
    <property type="project" value="InterPro"/>
</dbReference>
<sequence length="1771" mass="201243">MEDNIVHVALGKNVKEYKAILAWAVWALKNSGGKTICVIHVHQPAKMIPMMGAKFPANTMKERELRAYRELERQNMQKILDEYLLICRQMGVQAESQHIEMESIEEGIVELVCQLGIRKLVMGTAAYSKRTMDIKSKKARYVRLQASKSCCIQFICKGRLVHTREGILDGADVEARPNQNCKTEPSNYGRSQSVGQNIGAAPTSLAQVSFCSERNASIDYSVGSGTDISSLDGTEEFSTPRSRSVTEGSSDEWFESSRRYPPSLDYSKCSSSRSVGIARISSVRSEGSELSTSHQSIESPYCLSPPRLLDGSVDETLYAQLEKAMAEAEHARREAFQEAERRAKMEKSAIEAKRRAQVLESFCAKESKQRTEIEEALAKEKEEHEMVKIQLNKVMEDLQVALDKKSSLESQIAESDEMVEELELSIASVVQLLQTCKKERDEFLVERDNAIEAKHRAQVLESLCAKESKQRTEIEEALAKEKEEHEMVKIQLNKVMEDLQVALDKKSSLESQIAESDEMVKELELSIASVVQLLQTCKKERDEFLVERDNAIEAKHRAQVLESLCAEESKQRKEIEEALAKEKEEHEKVKIQLNRVMEDLQVALDKKSSLESQIEESDEMVEELELSIASVVQLLHTCEKERDKFLVERDNAIKEAEELRRKKVESSSTQMPQFSEFSYLEIDKATQNFDPFLKIGEGRHGNTYKGILCEIQVAIEVLHQRNLQDPSGFQSEVDTLNKLRHPNLVTLIGYCQEVQALIYEYPPNGSLEDRLICKDNTPPLSWQIRICIATELCSALIFLHSRKPFSVLHGDLTPAKVLLDANFVSKLCDFGSCRLLSHDQSSNITLRLKTEPKGTSFAYLDPQFHSTGELTLESDVYSFGITLLQLLTGRPPWGITNDVKHALDAGKLEDLLDPLAGDWPFEQAKQLTHLALSCSEMYRENRLDLALDVWPVLEPMREDLCGDSSSLQLNTKQHSEPPSYFICPISQESKQRTEIEEALAKEKEEHEMVKIQLNKVMEDLQVALDKKSSLESQIAESDEMVEELELSIASVVQLLQTCKKERDEFLVERDNAIEAKHRAQVLESFCAKESKQRTEIEEALAKEKEEHEMVKIQLNKVMEDLQVALDKKSSLESQIAESDEMVEELELSIASVVQLLQTCKKERDEFLVERDNAIEAKHRAQVLESLCAKESKQRTEIEEALAKEKEEHEMVKIQLNKVMEDLQVALDKKSSLESQIAESDEMVKELELSIASVVQLLQTCKKERDEFLVERDNAIEAKHRAQVLESLCAEESKQRKEIEEALAKEKEEHEKVKIQLNRVMEDLQVALDKKSSLESQIEESDEMVEELELSIASVVQLLHTCEKERDKFLVERDNAIKEAEELRRKKVESSSTQMPQFSEFSYLEIDKATQNFDPFLKIGEGRHGNTYKGILCEIQVAIEVLHQRNLQDPSGFQSEVDTLNKLRHPNLVTLIGYCQEVQALIYEYPPNGSLEDRLICKDNTPPLSWQIRICIATELCSALIFLHSRKPFSVLHGDLTPAKVLLDANFVSKLCDFGSCRLLSHDQSSNITLRLKTEPKGTSFAYLDPQFHSTGELTLESDVYSFGITLLQLLTGRPPWGITNDVKHALDAGKLEDLLDPLAGDWPFEQAKQLTHLALSCSEMYRENRLDLALDVWPVLEPMREDLCGDSSSLQLNTKQHSEPPSYFICPISQDVMQDPHVAADGFTYEEKVLREWFDGGHDTSPMTNLKLEHCNLVPNYALRSAIQETWKIKY</sequence>
<feature type="compositionally biased region" description="Polar residues" evidence="8">
    <location>
        <begin position="223"/>
        <end position="248"/>
    </location>
</feature>